<sequence>MCCAICRGLPENLYCQVICMPQRLTLRSCGTSLLQAFAINRPIRARVGARLAGCTPRAEDVVQDASPDSSTDSSPVNLATREHLSEALAQLPSQTRYAFEMYRLHGVSQKEIACNLGVSPSVVNFMIRDALVHCRKVSRHTL</sequence>
<dbReference type="Gene3D" id="1.10.10.10">
    <property type="entry name" value="Winged helix-like DNA-binding domain superfamily/Winged helix DNA-binding domain"/>
    <property type="match status" value="1"/>
</dbReference>
<evidence type="ECO:0000313" key="2">
    <source>
        <dbReference type="EMBL" id="RMQ45402.1"/>
    </source>
</evidence>
<dbReference type="GO" id="GO:0003677">
    <property type="term" value="F:DNA binding"/>
    <property type="evidence" value="ECO:0007669"/>
    <property type="project" value="InterPro"/>
</dbReference>
<proteinExistence type="predicted"/>
<accession>A0A3M4LV43</accession>
<comment type="caution">
    <text evidence="2">The sequence shown here is derived from an EMBL/GenBank/DDBJ whole genome shotgun (WGS) entry which is preliminary data.</text>
</comment>
<name>A0A3M4LV43_PSECI</name>
<reference evidence="2 3" key="1">
    <citation type="submission" date="2018-08" db="EMBL/GenBank/DDBJ databases">
        <title>Recombination of ecologically and evolutionarily significant loci maintains genetic cohesion in the Pseudomonas syringae species complex.</title>
        <authorList>
            <person name="Dillon M."/>
            <person name="Thakur S."/>
            <person name="Almeida R.N.D."/>
            <person name="Weir B.S."/>
            <person name="Guttman D.S."/>
        </authorList>
    </citation>
    <scope>NUCLEOTIDE SEQUENCE [LARGE SCALE GENOMIC DNA]</scope>
    <source>
        <strain evidence="2 3">ICMP 3353</strain>
    </source>
</reference>
<dbReference type="SUPFAM" id="SSF88659">
    <property type="entry name" value="Sigma3 and sigma4 domains of RNA polymerase sigma factors"/>
    <property type="match status" value="1"/>
</dbReference>
<dbReference type="GO" id="GO:0016987">
    <property type="term" value="F:sigma factor activity"/>
    <property type="evidence" value="ECO:0007669"/>
    <property type="project" value="InterPro"/>
</dbReference>
<evidence type="ECO:0000259" key="1">
    <source>
        <dbReference type="Pfam" id="PF08281"/>
    </source>
</evidence>
<dbReference type="InterPro" id="IPR013249">
    <property type="entry name" value="RNA_pol_sigma70_r4_t2"/>
</dbReference>
<feature type="domain" description="RNA polymerase sigma factor 70 region 4 type 2" evidence="1">
    <location>
        <begin position="84"/>
        <end position="134"/>
    </location>
</feature>
<dbReference type="InterPro" id="IPR013324">
    <property type="entry name" value="RNA_pol_sigma_r3/r4-like"/>
</dbReference>
<dbReference type="Proteomes" id="UP000277236">
    <property type="component" value="Unassembled WGS sequence"/>
</dbReference>
<organism evidence="2 3">
    <name type="scientific">Pseudomonas cichorii</name>
    <dbReference type="NCBI Taxonomy" id="36746"/>
    <lineage>
        <taxon>Bacteria</taxon>
        <taxon>Pseudomonadati</taxon>
        <taxon>Pseudomonadota</taxon>
        <taxon>Gammaproteobacteria</taxon>
        <taxon>Pseudomonadales</taxon>
        <taxon>Pseudomonadaceae</taxon>
        <taxon>Pseudomonas</taxon>
    </lineage>
</organism>
<dbReference type="Pfam" id="PF08281">
    <property type="entry name" value="Sigma70_r4_2"/>
    <property type="match status" value="1"/>
</dbReference>
<dbReference type="EMBL" id="RBRE01000052">
    <property type="protein sequence ID" value="RMQ45402.1"/>
    <property type="molecule type" value="Genomic_DNA"/>
</dbReference>
<dbReference type="AlphaFoldDB" id="A0A3M4LV43"/>
<dbReference type="InterPro" id="IPR036388">
    <property type="entry name" value="WH-like_DNA-bd_sf"/>
</dbReference>
<gene>
    <name evidence="2" type="ORF">ALQ04_100604</name>
</gene>
<protein>
    <submittedName>
        <fullName evidence="2">Sigma factor PvdS, controling pyoverdin biosynthesi</fullName>
    </submittedName>
</protein>
<dbReference type="GO" id="GO:0006352">
    <property type="term" value="P:DNA-templated transcription initiation"/>
    <property type="evidence" value="ECO:0007669"/>
    <property type="project" value="InterPro"/>
</dbReference>
<evidence type="ECO:0000313" key="3">
    <source>
        <dbReference type="Proteomes" id="UP000277236"/>
    </source>
</evidence>